<organism evidence="3">
    <name type="scientific">Euplotes crassus</name>
    <dbReference type="NCBI Taxonomy" id="5936"/>
    <lineage>
        <taxon>Eukaryota</taxon>
        <taxon>Sar</taxon>
        <taxon>Alveolata</taxon>
        <taxon>Ciliophora</taxon>
        <taxon>Intramacronucleata</taxon>
        <taxon>Spirotrichea</taxon>
        <taxon>Hypotrichia</taxon>
        <taxon>Euplotida</taxon>
        <taxon>Euplotidae</taxon>
        <taxon>Moneuplotes</taxon>
    </lineage>
</organism>
<evidence type="ECO:0000256" key="1">
    <source>
        <dbReference type="SAM" id="MobiDB-lite"/>
    </source>
</evidence>
<sequence length="110" mass="12503">MMDNGYAHARYNFPGRRDAPRHMINRPYHRVHHRQMPYAIPRADGARNARAYAPRPYANRAIDRGARVGGGIARPRARIEGVYTNIPQRQANHVARPKNVKTAPQLGSNQ</sequence>
<feature type="region of interest" description="Disordered" evidence="1">
    <location>
        <begin position="1"/>
        <end position="22"/>
    </location>
</feature>
<evidence type="ECO:0000313" key="3">
    <source>
        <dbReference type="EMBL" id="CAE0389789.1"/>
    </source>
</evidence>
<accession>A0A7S3NWJ4</accession>
<reference evidence="3" key="1">
    <citation type="submission" date="2021-01" db="EMBL/GenBank/DDBJ databases">
        <authorList>
            <person name="Corre E."/>
            <person name="Pelletier E."/>
            <person name="Niang G."/>
            <person name="Scheremetjew M."/>
            <person name="Finn R."/>
            <person name="Kale V."/>
            <person name="Holt S."/>
            <person name="Cochrane G."/>
            <person name="Meng A."/>
            <person name="Brown T."/>
            <person name="Cohen L."/>
        </authorList>
    </citation>
    <scope>NUCLEOTIDE SEQUENCE</scope>
    <source>
        <strain evidence="3">CT5</strain>
    </source>
</reference>
<name>A0A7S3NWJ4_EUPCR</name>
<dbReference type="EMBL" id="HBIK01031537">
    <property type="protein sequence ID" value="CAE0389789.1"/>
    <property type="molecule type" value="Transcribed_RNA"/>
</dbReference>
<gene>
    <name evidence="2" type="ORF">ECRA1380_LOCUS14763</name>
    <name evidence="3" type="ORF">ECRA1380_LOCUS14765</name>
</gene>
<protein>
    <submittedName>
        <fullName evidence="3">Uncharacterized protein</fullName>
    </submittedName>
</protein>
<dbReference type="EMBL" id="HBIK01031535">
    <property type="protein sequence ID" value="CAE0389787.1"/>
    <property type="molecule type" value="Transcribed_RNA"/>
</dbReference>
<proteinExistence type="predicted"/>
<feature type="region of interest" description="Disordered" evidence="1">
    <location>
        <begin position="89"/>
        <end position="110"/>
    </location>
</feature>
<dbReference type="AlphaFoldDB" id="A0A7S3NWJ4"/>
<evidence type="ECO:0000313" key="2">
    <source>
        <dbReference type="EMBL" id="CAE0389787.1"/>
    </source>
</evidence>